<accession>A0AA42CQW6</accession>
<organism evidence="1 2">
    <name type="scientific">Sphingomonas lycopersici</name>
    <dbReference type="NCBI Taxonomy" id="2951807"/>
    <lineage>
        <taxon>Bacteria</taxon>
        <taxon>Pseudomonadati</taxon>
        <taxon>Pseudomonadota</taxon>
        <taxon>Alphaproteobacteria</taxon>
        <taxon>Sphingomonadales</taxon>
        <taxon>Sphingomonadaceae</taxon>
        <taxon>Sphingomonas</taxon>
    </lineage>
</organism>
<dbReference type="EMBL" id="JANFAV010000007">
    <property type="protein sequence ID" value="MCW6535427.1"/>
    <property type="molecule type" value="Genomic_DNA"/>
</dbReference>
<dbReference type="AlphaFoldDB" id="A0AA42CQW6"/>
<gene>
    <name evidence="1" type="ORF">NEE01_11600</name>
</gene>
<proteinExistence type="predicted"/>
<protein>
    <submittedName>
        <fullName evidence="1">Uncharacterized protein</fullName>
    </submittedName>
</protein>
<evidence type="ECO:0000313" key="1">
    <source>
        <dbReference type="EMBL" id="MCW6535427.1"/>
    </source>
</evidence>
<evidence type="ECO:0000313" key="2">
    <source>
        <dbReference type="Proteomes" id="UP001165565"/>
    </source>
</evidence>
<reference evidence="1" key="1">
    <citation type="submission" date="2022-06" db="EMBL/GenBank/DDBJ databases">
        <title>Sphingomonas sp. nov. isolated from rhizosphere soil of tomato.</title>
        <authorList>
            <person name="Dong H."/>
            <person name="Gao R."/>
        </authorList>
    </citation>
    <scope>NUCLEOTIDE SEQUENCE</scope>
    <source>
        <strain evidence="1">MMSM24</strain>
    </source>
</reference>
<keyword evidence="2" id="KW-1185">Reference proteome</keyword>
<dbReference type="Proteomes" id="UP001165565">
    <property type="component" value="Unassembled WGS sequence"/>
</dbReference>
<sequence length="80" mass="8857">MREPLPSIATATRMRAGKLTDHPLWVISLMNDGGVIFADGIEQDFIAFDCGRRVHLSPALAIFQLTPDRTSETLQCKVES</sequence>
<comment type="caution">
    <text evidence="1">The sequence shown here is derived from an EMBL/GenBank/DDBJ whole genome shotgun (WGS) entry which is preliminary data.</text>
</comment>
<name>A0AA42CQW6_9SPHN</name>